<evidence type="ECO:0000313" key="10">
    <source>
        <dbReference type="Proteomes" id="UP000245119"/>
    </source>
</evidence>
<feature type="transmembrane region" description="Helical" evidence="7">
    <location>
        <begin position="178"/>
        <end position="201"/>
    </location>
</feature>
<evidence type="ECO:0000256" key="4">
    <source>
        <dbReference type="ARBA" id="ARBA00022989"/>
    </source>
</evidence>
<dbReference type="Pfam" id="PF07810">
    <property type="entry name" value="TMC"/>
    <property type="match status" value="1"/>
</dbReference>
<feature type="transmembrane region" description="Helical" evidence="7">
    <location>
        <begin position="301"/>
        <end position="327"/>
    </location>
</feature>
<comment type="similarity">
    <text evidence="2">Belongs to the TMC family.</text>
</comment>
<evidence type="ECO:0000256" key="5">
    <source>
        <dbReference type="ARBA" id="ARBA00023136"/>
    </source>
</evidence>
<sequence>MGLAYLLALGFTFFLSLIFIILNSSRSVREGVIMESETFTTFFTNSVFCGWDYSIVSENSAAVRKKILFQELKAALEEQRKRLTQMNRSKRDLARLYAVRLAVNVIILCILAASLFLVYYTMTNLIDLQKQSLNKELSLVVQYLPSVTITILNVIIPLLFAKLVFYEDYWPVTEMRMTLFRTVVLRLASLGVLVVTLYYRLQVEEQTFHRMEKAVLKKSMVTVGKIIVNHVQCWETYVGQQFYKLTLLDFAVYIVYTFLWNSLASETIYERLKGKIDLVANYGSQEFDIPQNVLDLVYSQTLSWCGMFFTPLLPGISFVKCLIIFFIKKVSLMNNYEPPQKAYNASKANSFFMTILLLSFIATSAVIGYMIGNIHPSKSCGPFRVYSNENYTVWKALIDEILSWPRGVANFLFFLATPAFFIPAFGVLCFVIYCYWTIGQGYKKMQEMLSDHLKMEGRDKHFLLARVDELQKRHKQLEIPESLKQSTSIKGKLLLSPNQPIDQWPGNS</sequence>
<name>A0A2T7PYH9_POMCA</name>
<evidence type="ECO:0000313" key="9">
    <source>
        <dbReference type="EMBL" id="PVD38474.1"/>
    </source>
</evidence>
<reference evidence="9 10" key="1">
    <citation type="submission" date="2018-04" db="EMBL/GenBank/DDBJ databases">
        <title>The genome of golden apple snail Pomacea canaliculata provides insight into stress tolerance and invasive adaptation.</title>
        <authorList>
            <person name="Liu C."/>
            <person name="Liu B."/>
            <person name="Ren Y."/>
            <person name="Zhang Y."/>
            <person name="Wang H."/>
            <person name="Li S."/>
            <person name="Jiang F."/>
            <person name="Yin L."/>
            <person name="Zhang G."/>
            <person name="Qian W."/>
            <person name="Fan W."/>
        </authorList>
    </citation>
    <scope>NUCLEOTIDE SEQUENCE [LARGE SCALE GENOMIC DNA]</scope>
    <source>
        <strain evidence="9">SZHN2017</strain>
        <tissue evidence="9">Muscle</tissue>
    </source>
</reference>
<comment type="caution">
    <text evidence="9">The sequence shown here is derived from an EMBL/GenBank/DDBJ whole genome shotgun (WGS) entry which is preliminary data.</text>
</comment>
<comment type="subcellular location">
    <subcellularLocation>
        <location evidence="1">Membrane</location>
        <topology evidence="1">Multi-pass membrane protein</topology>
    </subcellularLocation>
</comment>
<evidence type="ECO:0000256" key="6">
    <source>
        <dbReference type="SAM" id="Coils"/>
    </source>
</evidence>
<protein>
    <recommendedName>
        <fullName evidence="8">TMC domain-containing protein</fullName>
    </recommendedName>
</protein>
<feature type="coiled-coil region" evidence="6">
    <location>
        <begin position="69"/>
        <end position="96"/>
    </location>
</feature>
<accession>A0A2T7PYH9</accession>
<feature type="transmembrane region" description="Helical" evidence="7">
    <location>
        <begin position="97"/>
        <end position="120"/>
    </location>
</feature>
<evidence type="ECO:0000256" key="2">
    <source>
        <dbReference type="ARBA" id="ARBA00006510"/>
    </source>
</evidence>
<proteinExistence type="inferred from homology"/>
<evidence type="ECO:0000256" key="3">
    <source>
        <dbReference type="ARBA" id="ARBA00022692"/>
    </source>
</evidence>
<dbReference type="InterPro" id="IPR038900">
    <property type="entry name" value="TMC"/>
</dbReference>
<evidence type="ECO:0000256" key="1">
    <source>
        <dbReference type="ARBA" id="ARBA00004141"/>
    </source>
</evidence>
<dbReference type="AlphaFoldDB" id="A0A2T7PYH9"/>
<keyword evidence="5 7" id="KW-0472">Membrane</keyword>
<keyword evidence="10" id="KW-1185">Reference proteome</keyword>
<evidence type="ECO:0000259" key="8">
    <source>
        <dbReference type="Pfam" id="PF07810"/>
    </source>
</evidence>
<keyword evidence="4 7" id="KW-1133">Transmembrane helix</keyword>
<dbReference type="PANTHER" id="PTHR23302:SF24">
    <property type="entry name" value="TMC DOMAIN-CONTAINING PROTEIN"/>
    <property type="match status" value="1"/>
</dbReference>
<dbReference type="PANTHER" id="PTHR23302">
    <property type="entry name" value="TRANSMEMBRANE CHANNEL-RELATED"/>
    <property type="match status" value="1"/>
</dbReference>
<organism evidence="9 10">
    <name type="scientific">Pomacea canaliculata</name>
    <name type="common">Golden apple snail</name>
    <dbReference type="NCBI Taxonomy" id="400727"/>
    <lineage>
        <taxon>Eukaryota</taxon>
        <taxon>Metazoa</taxon>
        <taxon>Spiralia</taxon>
        <taxon>Lophotrochozoa</taxon>
        <taxon>Mollusca</taxon>
        <taxon>Gastropoda</taxon>
        <taxon>Caenogastropoda</taxon>
        <taxon>Architaenioglossa</taxon>
        <taxon>Ampullarioidea</taxon>
        <taxon>Ampullariidae</taxon>
        <taxon>Pomacea</taxon>
    </lineage>
</organism>
<keyword evidence="3 7" id="KW-0812">Transmembrane</keyword>
<feature type="domain" description="TMC" evidence="8">
    <location>
        <begin position="233"/>
        <end position="346"/>
    </location>
</feature>
<dbReference type="EMBL" id="PZQS01000001">
    <property type="protein sequence ID" value="PVD38474.1"/>
    <property type="molecule type" value="Genomic_DNA"/>
</dbReference>
<feature type="transmembrane region" description="Helical" evidence="7">
    <location>
        <begin position="348"/>
        <end position="371"/>
    </location>
</feature>
<gene>
    <name evidence="9" type="ORF">C0Q70_01089</name>
</gene>
<dbReference type="Proteomes" id="UP000245119">
    <property type="component" value="Linkage Group LG1"/>
</dbReference>
<dbReference type="OrthoDB" id="1936208at2759"/>
<dbReference type="InterPro" id="IPR012496">
    <property type="entry name" value="TMC_dom"/>
</dbReference>
<evidence type="ECO:0000256" key="7">
    <source>
        <dbReference type="SAM" id="Phobius"/>
    </source>
</evidence>
<dbReference type="STRING" id="400727.A0A2T7PYH9"/>
<feature type="transmembrane region" description="Helical" evidence="7">
    <location>
        <begin position="6"/>
        <end position="24"/>
    </location>
</feature>
<feature type="transmembrane region" description="Helical" evidence="7">
    <location>
        <begin position="140"/>
        <end position="166"/>
    </location>
</feature>
<dbReference type="GO" id="GO:0005886">
    <property type="term" value="C:plasma membrane"/>
    <property type="evidence" value="ECO:0007669"/>
    <property type="project" value="InterPro"/>
</dbReference>
<feature type="transmembrane region" description="Helical" evidence="7">
    <location>
        <begin position="411"/>
        <end position="436"/>
    </location>
</feature>
<dbReference type="GO" id="GO:0008381">
    <property type="term" value="F:mechanosensitive monoatomic ion channel activity"/>
    <property type="evidence" value="ECO:0007669"/>
    <property type="project" value="TreeGrafter"/>
</dbReference>
<keyword evidence="6" id="KW-0175">Coiled coil</keyword>